<dbReference type="PANTHER" id="PTHR10795">
    <property type="entry name" value="PROPROTEIN CONVERTASE SUBTILISIN/KEXIN"/>
    <property type="match status" value="1"/>
</dbReference>
<dbReference type="OMA" id="LIPSHEM"/>
<evidence type="ECO:0000256" key="5">
    <source>
        <dbReference type="ARBA" id="ARBA00022825"/>
    </source>
</evidence>
<dbReference type="SMR" id="A0A1S4AVN7"/>
<dbReference type="RefSeq" id="XP_016480792.1">
    <property type="nucleotide sequence ID" value="XM_016625306.1"/>
</dbReference>
<keyword evidence="2" id="KW-0645">Protease</keyword>
<dbReference type="PROSITE" id="PS51892">
    <property type="entry name" value="SUBTILASE"/>
    <property type="match status" value="1"/>
</dbReference>
<proteinExistence type="inferred from homology"/>
<dbReference type="PROSITE" id="PS00138">
    <property type="entry name" value="SUBTILASE_SER"/>
    <property type="match status" value="1"/>
</dbReference>
<comment type="caution">
    <text evidence="6">Lacks conserved residue(s) required for the propagation of feature annotation.</text>
</comment>
<dbReference type="Gene3D" id="3.40.50.200">
    <property type="entry name" value="Peptidase S8/S53 domain"/>
    <property type="match status" value="2"/>
</dbReference>
<dbReference type="GO" id="GO:0004252">
    <property type="term" value="F:serine-type endopeptidase activity"/>
    <property type="evidence" value="ECO:0000318"/>
    <property type="project" value="GO_Central"/>
</dbReference>
<dbReference type="InterPro" id="IPR015500">
    <property type="entry name" value="Peptidase_S8_subtilisin-rel"/>
</dbReference>
<evidence type="ECO:0000313" key="8">
    <source>
        <dbReference type="RefSeq" id="XP_016480792.1"/>
    </source>
</evidence>
<dbReference type="PaxDb" id="4097-A0A1S4AVN7"/>
<reference evidence="8" key="1">
    <citation type="submission" date="2025-08" db="UniProtKB">
        <authorList>
            <consortium name="RefSeq"/>
        </authorList>
    </citation>
    <scope>IDENTIFICATION</scope>
</reference>
<gene>
    <name evidence="8" type="primary">LOC107801895</name>
</gene>
<sequence length="316" mass="32935">MGPVKELAPKADGHGTRVAATAAGSPVAGASYCGLAAGTAKGGSPGSRIAVYRICTPYGCSGSAIMKAFDYALADGVDIINLSIGQPAAAEFEFSRNPIAIGAFHAVEKGILVVTSAGNDGPLRETVVNVVPWIFTVSATTIDRNIETHIPLGRNKLIKVFKKKNNVILTTSYLSRTSFNTNSIVAPKLGSFPGAVITQGDGIKIHSYINSTRNSVATILPTVSIDNFKQAPVVAFFSSRGPAYNTPKLLRPDIAAPGTAILAAWPTNDTEVSRSGQEPPLFNILSGTSLSCPHVSAIAATLKSQNPTWSSSAIRI</sequence>
<dbReference type="GO" id="GO:0005576">
    <property type="term" value="C:extracellular region"/>
    <property type="evidence" value="ECO:0000318"/>
    <property type="project" value="GO_Central"/>
</dbReference>
<evidence type="ECO:0000259" key="7">
    <source>
        <dbReference type="Pfam" id="PF00082"/>
    </source>
</evidence>
<keyword evidence="4" id="KW-0378">Hydrolase</keyword>
<dbReference type="OrthoDB" id="10256524at2759"/>
<dbReference type="Pfam" id="PF00082">
    <property type="entry name" value="Peptidase_S8"/>
    <property type="match status" value="1"/>
</dbReference>
<keyword evidence="3" id="KW-0732">Signal</keyword>
<dbReference type="GO" id="GO:2000038">
    <property type="term" value="P:regulation of stomatal complex development"/>
    <property type="evidence" value="ECO:0000318"/>
    <property type="project" value="GO_Central"/>
</dbReference>
<comment type="similarity">
    <text evidence="1 6">Belongs to the peptidase S8 family.</text>
</comment>
<dbReference type="KEGG" id="nta:107801895"/>
<dbReference type="InterPro" id="IPR023828">
    <property type="entry name" value="Peptidase_S8_Ser-AS"/>
</dbReference>
<dbReference type="STRING" id="4097.A0A1S4AVN7"/>
<feature type="domain" description="Peptidase S8/S53" evidence="7">
    <location>
        <begin position="9"/>
        <end position="315"/>
    </location>
</feature>
<dbReference type="InterPro" id="IPR045051">
    <property type="entry name" value="SBT"/>
</dbReference>
<keyword evidence="5" id="KW-0720">Serine protease</keyword>
<name>A0A1S4AVN7_TOBAC</name>
<protein>
    <submittedName>
        <fullName evidence="8">Subtilisin-like protease SBT5.1</fullName>
    </submittedName>
</protein>
<dbReference type="InterPro" id="IPR000209">
    <property type="entry name" value="Peptidase_S8/S53_dom"/>
</dbReference>
<evidence type="ECO:0000256" key="1">
    <source>
        <dbReference type="ARBA" id="ARBA00011073"/>
    </source>
</evidence>
<evidence type="ECO:0000256" key="6">
    <source>
        <dbReference type="PROSITE-ProRule" id="PRU01240"/>
    </source>
</evidence>
<evidence type="ECO:0000256" key="3">
    <source>
        <dbReference type="ARBA" id="ARBA00022729"/>
    </source>
</evidence>
<dbReference type="SUPFAM" id="SSF52743">
    <property type="entry name" value="Subtilisin-like"/>
    <property type="match status" value="1"/>
</dbReference>
<evidence type="ECO:0000256" key="4">
    <source>
        <dbReference type="ARBA" id="ARBA00022801"/>
    </source>
</evidence>
<dbReference type="InterPro" id="IPR036852">
    <property type="entry name" value="Peptidase_S8/S53_dom_sf"/>
</dbReference>
<dbReference type="AlphaFoldDB" id="A0A1S4AVN7"/>
<dbReference type="Gene3D" id="3.50.30.30">
    <property type="match status" value="2"/>
</dbReference>
<accession>A0A1S4AVN7</accession>
<dbReference type="PRINTS" id="PR00723">
    <property type="entry name" value="SUBTILISIN"/>
</dbReference>
<organism evidence="8">
    <name type="scientific">Nicotiana tabacum</name>
    <name type="common">Common tobacco</name>
    <dbReference type="NCBI Taxonomy" id="4097"/>
    <lineage>
        <taxon>Eukaryota</taxon>
        <taxon>Viridiplantae</taxon>
        <taxon>Streptophyta</taxon>
        <taxon>Embryophyta</taxon>
        <taxon>Tracheophyta</taxon>
        <taxon>Spermatophyta</taxon>
        <taxon>Magnoliopsida</taxon>
        <taxon>eudicotyledons</taxon>
        <taxon>Gunneridae</taxon>
        <taxon>Pentapetalae</taxon>
        <taxon>asterids</taxon>
        <taxon>lamiids</taxon>
        <taxon>Solanales</taxon>
        <taxon>Solanaceae</taxon>
        <taxon>Nicotianoideae</taxon>
        <taxon>Nicotianeae</taxon>
        <taxon>Nicotiana</taxon>
    </lineage>
</organism>
<evidence type="ECO:0000256" key="2">
    <source>
        <dbReference type="ARBA" id="ARBA00022670"/>
    </source>
</evidence>
<dbReference type="GO" id="GO:0006508">
    <property type="term" value="P:proteolysis"/>
    <property type="evidence" value="ECO:0007669"/>
    <property type="project" value="UniProtKB-KW"/>
</dbReference>